<evidence type="ECO:0000259" key="14">
    <source>
        <dbReference type="PROSITE" id="PS51918"/>
    </source>
</evidence>
<keyword evidence="7 15" id="KW-0489">Methyltransferase</keyword>
<dbReference type="Gene3D" id="3.20.20.70">
    <property type="entry name" value="Aldolase class I"/>
    <property type="match status" value="1"/>
</dbReference>
<dbReference type="Pfam" id="PF04055">
    <property type="entry name" value="Radical_SAM"/>
    <property type="match status" value="1"/>
</dbReference>
<evidence type="ECO:0000256" key="2">
    <source>
        <dbReference type="ARBA" id="ARBA00004496"/>
    </source>
</evidence>
<dbReference type="PANTHER" id="PTHR30544:SF5">
    <property type="entry name" value="RADICAL SAM CORE DOMAIN-CONTAINING PROTEIN"/>
    <property type="match status" value="1"/>
</dbReference>
<dbReference type="InterPro" id="IPR027492">
    <property type="entry name" value="RNA_MTrfase_RlmN"/>
</dbReference>
<dbReference type="InterPro" id="IPR007197">
    <property type="entry name" value="rSAM"/>
</dbReference>
<dbReference type="InterPro" id="IPR013785">
    <property type="entry name" value="Aldolase_TIM"/>
</dbReference>
<keyword evidence="13" id="KW-1015">Disulfide bond</keyword>
<dbReference type="InterPro" id="IPR058240">
    <property type="entry name" value="rSAM_sf"/>
</dbReference>
<evidence type="ECO:0000256" key="11">
    <source>
        <dbReference type="ARBA" id="ARBA00023004"/>
    </source>
</evidence>
<keyword evidence="6" id="KW-0698">rRNA processing</keyword>
<dbReference type="InterPro" id="IPR040072">
    <property type="entry name" value="Methyltransferase_A"/>
</dbReference>
<proteinExistence type="inferred from homology"/>
<evidence type="ECO:0000256" key="4">
    <source>
        <dbReference type="ARBA" id="ARBA00022485"/>
    </source>
</evidence>
<dbReference type="PROSITE" id="PS51918">
    <property type="entry name" value="RADICAL_SAM"/>
    <property type="match status" value="1"/>
</dbReference>
<dbReference type="RefSeq" id="WP_274150871.1">
    <property type="nucleotide sequence ID" value="NZ_CP117811.1"/>
</dbReference>
<evidence type="ECO:0000256" key="6">
    <source>
        <dbReference type="ARBA" id="ARBA00022552"/>
    </source>
</evidence>
<dbReference type="SFLD" id="SFLDF00275">
    <property type="entry name" value="adenosine_C2_methyltransferase"/>
    <property type="match status" value="1"/>
</dbReference>
<comment type="cofactor">
    <cofactor evidence="1">
        <name>[4Fe-4S] cluster</name>
        <dbReference type="ChEBI" id="CHEBI:49883"/>
    </cofactor>
</comment>
<dbReference type="SFLD" id="SFLDG01062">
    <property type="entry name" value="methyltransferase_(Class_A)"/>
    <property type="match status" value="1"/>
</dbReference>
<evidence type="ECO:0000256" key="1">
    <source>
        <dbReference type="ARBA" id="ARBA00001966"/>
    </source>
</evidence>
<sequence length="341" mass="38425">MPSLFNHQDLEKFFNKQQVPERKRRSFRRLLFREFMDLEDCSDDSALTSLIKDHFDIPKLKIISRQDSQIDGATKLLLQTDDGQNIETVILRIGTGRTSLCISSQAGCTEKCTFCSTATLGFKRNLTLGEIIAQVMLAGQILREEERQIRNIVFMGMGEPLRNTKNVLEALDLMLSSAYMGLSSKRVTVSTIGITENIGKLREQFPEVNLALSLHASNDKIRNILMPINKTFPMAKIKETLLSVQEQASGKLMIQYLLIKDLNDTPAQAAELAIFLKDINCIINLIPYNDSMGMGNWKCSSEEKMVAFQKVLQEQDFQVTRRHSLGQDIDAACGQLAAKNQ</sequence>
<evidence type="ECO:0000256" key="10">
    <source>
        <dbReference type="ARBA" id="ARBA00022723"/>
    </source>
</evidence>
<accession>A0ABY7VVE8</accession>
<evidence type="ECO:0000256" key="5">
    <source>
        <dbReference type="ARBA" id="ARBA00022490"/>
    </source>
</evidence>
<comment type="similarity">
    <text evidence="3">Belongs to the radical SAM superfamily. RlmN family.</text>
</comment>
<dbReference type="GO" id="GO:0032259">
    <property type="term" value="P:methylation"/>
    <property type="evidence" value="ECO:0007669"/>
    <property type="project" value="UniProtKB-KW"/>
</dbReference>
<dbReference type="GO" id="GO:0008168">
    <property type="term" value="F:methyltransferase activity"/>
    <property type="evidence" value="ECO:0007669"/>
    <property type="project" value="UniProtKB-KW"/>
</dbReference>
<gene>
    <name evidence="15" type="primary">rlmN</name>
    <name evidence="15" type="ORF">PQO03_02375</name>
</gene>
<keyword evidence="10" id="KW-0479">Metal-binding</keyword>
<evidence type="ECO:0000256" key="8">
    <source>
        <dbReference type="ARBA" id="ARBA00022679"/>
    </source>
</evidence>
<dbReference type="NCBIfam" id="TIGR00048">
    <property type="entry name" value="rRNA_mod_RlmN"/>
    <property type="match status" value="1"/>
</dbReference>
<keyword evidence="11" id="KW-0408">Iron</keyword>
<keyword evidence="4" id="KW-0004">4Fe-4S</keyword>
<keyword evidence="9" id="KW-0949">S-adenosyl-L-methionine</keyword>
<reference evidence="15 16" key="1">
    <citation type="submission" date="2023-02" db="EMBL/GenBank/DDBJ databases">
        <title>Genome sequence of Lentisphaera profundi SAORIC-696.</title>
        <authorList>
            <person name="Kim e."/>
            <person name="Cho J.-C."/>
            <person name="Choi A."/>
            <person name="Kang I."/>
        </authorList>
    </citation>
    <scope>NUCLEOTIDE SEQUENCE [LARGE SCALE GENOMIC DNA]</scope>
    <source>
        <strain evidence="15 16">SAORIC-696</strain>
    </source>
</reference>
<evidence type="ECO:0000256" key="13">
    <source>
        <dbReference type="ARBA" id="ARBA00023157"/>
    </source>
</evidence>
<keyword evidence="5" id="KW-0963">Cytoplasm</keyword>
<dbReference type="EC" id="2.1.1.192" evidence="15"/>
<dbReference type="SFLD" id="SFLDS00029">
    <property type="entry name" value="Radical_SAM"/>
    <property type="match status" value="1"/>
</dbReference>
<protein>
    <submittedName>
        <fullName evidence="15">23S rRNA (Adenine(2503)-C(2))-methyltransferase RlmN</fullName>
        <ecNumber evidence="15">2.1.1.192</ecNumber>
    </submittedName>
</protein>
<evidence type="ECO:0000256" key="12">
    <source>
        <dbReference type="ARBA" id="ARBA00023014"/>
    </source>
</evidence>
<comment type="subcellular location">
    <subcellularLocation>
        <location evidence="2">Cytoplasm</location>
    </subcellularLocation>
</comment>
<keyword evidence="16" id="KW-1185">Reference proteome</keyword>
<name>A0ABY7VVE8_9BACT</name>
<dbReference type="Proteomes" id="UP001214250">
    <property type="component" value="Chromosome 1"/>
</dbReference>
<keyword evidence="12" id="KW-0411">Iron-sulfur</keyword>
<evidence type="ECO:0000256" key="9">
    <source>
        <dbReference type="ARBA" id="ARBA00022691"/>
    </source>
</evidence>
<dbReference type="PIRSF" id="PIRSF006004">
    <property type="entry name" value="CHP00048"/>
    <property type="match status" value="1"/>
</dbReference>
<dbReference type="CDD" id="cd01335">
    <property type="entry name" value="Radical_SAM"/>
    <property type="match status" value="1"/>
</dbReference>
<keyword evidence="8 15" id="KW-0808">Transferase</keyword>
<dbReference type="EMBL" id="CP117811">
    <property type="protein sequence ID" value="WDE96806.1"/>
    <property type="molecule type" value="Genomic_DNA"/>
</dbReference>
<organism evidence="15 16">
    <name type="scientific">Lentisphaera profundi</name>
    <dbReference type="NCBI Taxonomy" id="1658616"/>
    <lineage>
        <taxon>Bacteria</taxon>
        <taxon>Pseudomonadati</taxon>
        <taxon>Lentisphaerota</taxon>
        <taxon>Lentisphaeria</taxon>
        <taxon>Lentisphaerales</taxon>
        <taxon>Lentisphaeraceae</taxon>
        <taxon>Lentisphaera</taxon>
    </lineage>
</organism>
<evidence type="ECO:0000313" key="16">
    <source>
        <dbReference type="Proteomes" id="UP001214250"/>
    </source>
</evidence>
<evidence type="ECO:0000256" key="3">
    <source>
        <dbReference type="ARBA" id="ARBA00007544"/>
    </source>
</evidence>
<dbReference type="InterPro" id="IPR004383">
    <property type="entry name" value="rRNA_lsu_MTrfase_RlmN/Cfr"/>
</dbReference>
<evidence type="ECO:0000256" key="7">
    <source>
        <dbReference type="ARBA" id="ARBA00022603"/>
    </source>
</evidence>
<dbReference type="SUPFAM" id="SSF102114">
    <property type="entry name" value="Radical SAM enzymes"/>
    <property type="match status" value="1"/>
</dbReference>
<feature type="domain" description="Radical SAM core" evidence="14">
    <location>
        <begin position="94"/>
        <end position="328"/>
    </location>
</feature>
<evidence type="ECO:0000313" key="15">
    <source>
        <dbReference type="EMBL" id="WDE96806.1"/>
    </source>
</evidence>
<dbReference type="PANTHER" id="PTHR30544">
    <property type="entry name" value="23S RRNA METHYLTRANSFERASE"/>
    <property type="match status" value="1"/>
</dbReference>